<comment type="caution">
    <text evidence="3">The sequence shown here is derived from an EMBL/GenBank/DDBJ whole genome shotgun (WGS) entry which is preliminary data.</text>
</comment>
<feature type="signal peptide" evidence="1">
    <location>
        <begin position="1"/>
        <end position="20"/>
    </location>
</feature>
<organism evidence="3 4">
    <name type="scientific">Pseudooceanicola atlanticus</name>
    <dbReference type="NCBI Taxonomy" id="1461694"/>
    <lineage>
        <taxon>Bacteria</taxon>
        <taxon>Pseudomonadati</taxon>
        <taxon>Pseudomonadota</taxon>
        <taxon>Alphaproteobacteria</taxon>
        <taxon>Rhodobacterales</taxon>
        <taxon>Paracoccaceae</taxon>
        <taxon>Pseudooceanicola</taxon>
    </lineage>
</organism>
<keyword evidence="4" id="KW-1185">Reference proteome</keyword>
<keyword evidence="1" id="KW-0732">Signal</keyword>
<dbReference type="InterPro" id="IPR002048">
    <property type="entry name" value="EF_hand_dom"/>
</dbReference>
<dbReference type="EMBL" id="AQQX01000008">
    <property type="protein sequence ID" value="KGM47671.1"/>
    <property type="molecule type" value="Genomic_DNA"/>
</dbReference>
<dbReference type="InterPro" id="IPR018247">
    <property type="entry name" value="EF_Hand_1_Ca_BS"/>
</dbReference>
<gene>
    <name evidence="3" type="ORF">ATO9_16495</name>
</gene>
<feature type="domain" description="EF-hand" evidence="2">
    <location>
        <begin position="41"/>
        <end position="76"/>
    </location>
</feature>
<dbReference type="Pfam" id="PF13202">
    <property type="entry name" value="EF-hand_5"/>
    <property type="match status" value="1"/>
</dbReference>
<sequence length="77" mass="8164">MNSMTRIAAILGLTATPLLAETMVEDTDSSGSYSMEELTVSYPELTEALFMEMDADASGEVSPEELTAAVDAGLIEE</sequence>
<dbReference type="eggNOG" id="ENOG5032IIK">
    <property type="taxonomic scope" value="Bacteria"/>
</dbReference>
<dbReference type="InterPro" id="IPR011992">
    <property type="entry name" value="EF-hand-dom_pair"/>
</dbReference>
<dbReference type="AlphaFoldDB" id="A0A0A0E9K9"/>
<evidence type="ECO:0000313" key="4">
    <source>
        <dbReference type="Proteomes" id="UP000030004"/>
    </source>
</evidence>
<feature type="chain" id="PRO_5001962026" description="EF-hand domain-containing protein" evidence="1">
    <location>
        <begin position="21"/>
        <end position="77"/>
    </location>
</feature>
<evidence type="ECO:0000313" key="3">
    <source>
        <dbReference type="EMBL" id="KGM47671.1"/>
    </source>
</evidence>
<protein>
    <recommendedName>
        <fullName evidence="2">EF-hand domain-containing protein</fullName>
    </recommendedName>
</protein>
<dbReference type="PROSITE" id="PS00018">
    <property type="entry name" value="EF_HAND_1"/>
    <property type="match status" value="1"/>
</dbReference>
<dbReference type="GO" id="GO:0005509">
    <property type="term" value="F:calcium ion binding"/>
    <property type="evidence" value="ECO:0007669"/>
    <property type="project" value="InterPro"/>
</dbReference>
<dbReference type="Gene3D" id="1.10.238.10">
    <property type="entry name" value="EF-hand"/>
    <property type="match status" value="1"/>
</dbReference>
<proteinExistence type="predicted"/>
<dbReference type="Proteomes" id="UP000030004">
    <property type="component" value="Unassembled WGS sequence"/>
</dbReference>
<reference evidence="3 4" key="1">
    <citation type="journal article" date="2015" name="Antonie Van Leeuwenhoek">
        <title>Pseudooceanicola atlanticus gen. nov. sp. nov., isolated from surface seawater of the Atlantic Ocean and reclassification of Oceanicola batsensis, Oceanicola marinus, Oceanicola nitratireducens, Oceanicola nanhaiensis, Oceanicola antarcticus and Oceanicola flagellatus, as Pseudooceanicola batsensis comb. nov., Pseudooceanicola marinus comb. nov., Pseudooceanicola nitratireducens comb. nov., Pseudooceanicola nanhaiensis comb. nov., Pseudooceanicola antarcticus comb. nov., and Pseudooceanicola flagellatus comb. nov.</title>
        <authorList>
            <person name="Lai Q."/>
            <person name="Li G."/>
            <person name="Liu X."/>
            <person name="Du Y."/>
            <person name="Sun F."/>
            <person name="Shao Z."/>
        </authorList>
    </citation>
    <scope>NUCLEOTIDE SEQUENCE [LARGE SCALE GENOMIC DNA]</scope>
    <source>
        <strain evidence="3 4">22II-s11g</strain>
    </source>
</reference>
<evidence type="ECO:0000256" key="1">
    <source>
        <dbReference type="SAM" id="SignalP"/>
    </source>
</evidence>
<evidence type="ECO:0000259" key="2">
    <source>
        <dbReference type="PROSITE" id="PS50222"/>
    </source>
</evidence>
<dbReference type="PROSITE" id="PS50222">
    <property type="entry name" value="EF_HAND_2"/>
    <property type="match status" value="1"/>
</dbReference>
<dbReference type="SUPFAM" id="SSF47473">
    <property type="entry name" value="EF-hand"/>
    <property type="match status" value="1"/>
</dbReference>
<name>A0A0A0E9K9_9RHOB</name>
<accession>A0A0A0E9K9</accession>